<accession>A0A5M4AUF1</accession>
<keyword evidence="5" id="KW-0456">Lyase</keyword>
<evidence type="ECO:0000256" key="1">
    <source>
        <dbReference type="ARBA" id="ARBA00022723"/>
    </source>
</evidence>
<keyword evidence="2" id="KW-0325">Glycoprotein</keyword>
<organism evidence="5 6">
    <name type="scientific">Prolixibacter bellariivorans</name>
    <dbReference type="NCBI Taxonomy" id="314319"/>
    <lineage>
        <taxon>Bacteria</taxon>
        <taxon>Pseudomonadati</taxon>
        <taxon>Bacteroidota</taxon>
        <taxon>Bacteroidia</taxon>
        <taxon>Marinilabiliales</taxon>
        <taxon>Prolixibacteraceae</taxon>
        <taxon>Prolixibacter</taxon>
    </lineage>
</organism>
<dbReference type="InterPro" id="IPR011050">
    <property type="entry name" value="Pectin_lyase_fold/virulence"/>
</dbReference>
<dbReference type="PANTHER" id="PTHR42970">
    <property type="entry name" value="PECTATE LYASE C-RELATED"/>
    <property type="match status" value="1"/>
</dbReference>
<gene>
    <name evidence="5" type="primary">pel_1</name>
    <name evidence="5" type="ORF">PbJCM13498_01610</name>
</gene>
<evidence type="ECO:0000256" key="3">
    <source>
        <dbReference type="SAM" id="MobiDB-lite"/>
    </source>
</evidence>
<evidence type="ECO:0000256" key="4">
    <source>
        <dbReference type="SAM" id="SignalP"/>
    </source>
</evidence>
<proteinExistence type="predicted"/>
<dbReference type="RefSeq" id="WP_025864897.1">
    <property type="nucleotide sequence ID" value="NZ_BLAX01000001.1"/>
</dbReference>
<keyword evidence="6" id="KW-1185">Reference proteome</keyword>
<feature type="chain" id="PRO_5024331130" evidence="4">
    <location>
        <begin position="23"/>
        <end position="496"/>
    </location>
</feature>
<comment type="caution">
    <text evidence="5">The sequence shown here is derived from an EMBL/GenBank/DDBJ whole genome shotgun (WGS) entry which is preliminary data.</text>
</comment>
<keyword evidence="1" id="KW-0479">Metal-binding</keyword>
<dbReference type="InterPro" id="IPR012334">
    <property type="entry name" value="Pectin_lyas_fold"/>
</dbReference>
<name>A0A5M4AUF1_9BACT</name>
<evidence type="ECO:0000256" key="2">
    <source>
        <dbReference type="ARBA" id="ARBA00023180"/>
    </source>
</evidence>
<dbReference type="InterPro" id="IPR052063">
    <property type="entry name" value="Polysaccharide_Lyase_1"/>
</dbReference>
<dbReference type="SUPFAM" id="SSF51126">
    <property type="entry name" value="Pectin lyase-like"/>
    <property type="match status" value="1"/>
</dbReference>
<dbReference type="EMBL" id="BLAX01000001">
    <property type="protein sequence ID" value="GET31298.1"/>
    <property type="molecule type" value="Genomic_DNA"/>
</dbReference>
<reference evidence="5 6" key="1">
    <citation type="submission" date="2019-10" db="EMBL/GenBank/DDBJ databases">
        <title>Prolixibacter strains distinguished by the presence of nitrate reductase genes were adept at nitrate-dependent anaerobic corrosion of metallic iron and carbon steel.</title>
        <authorList>
            <person name="Iino T."/>
            <person name="Shono N."/>
            <person name="Ito K."/>
            <person name="Nakamura R."/>
            <person name="Sueoka K."/>
            <person name="Harayama S."/>
            <person name="Ohkuma M."/>
        </authorList>
    </citation>
    <scope>NUCLEOTIDE SEQUENCE [LARGE SCALE GENOMIC DNA]</scope>
    <source>
        <strain evidence="5 6">JCM 13498</strain>
    </source>
</reference>
<dbReference type="Gene3D" id="2.160.20.10">
    <property type="entry name" value="Single-stranded right-handed beta-helix, Pectin lyase-like"/>
    <property type="match status" value="1"/>
</dbReference>
<evidence type="ECO:0000313" key="6">
    <source>
        <dbReference type="Proteomes" id="UP000391834"/>
    </source>
</evidence>
<dbReference type="Proteomes" id="UP000391834">
    <property type="component" value="Unassembled WGS sequence"/>
</dbReference>
<dbReference type="GO" id="GO:0046872">
    <property type="term" value="F:metal ion binding"/>
    <property type="evidence" value="ECO:0007669"/>
    <property type="project" value="UniProtKB-KW"/>
</dbReference>
<feature type="region of interest" description="Disordered" evidence="3">
    <location>
        <begin position="446"/>
        <end position="480"/>
    </location>
</feature>
<dbReference type="PANTHER" id="PTHR42970:SF1">
    <property type="entry name" value="PECTATE LYASE C-RELATED"/>
    <property type="match status" value="1"/>
</dbReference>
<dbReference type="AlphaFoldDB" id="A0A5M4AUF1"/>
<protein>
    <submittedName>
        <fullName evidence="5">Pectate lyase</fullName>
    </submittedName>
</protein>
<feature type="signal peptide" evidence="4">
    <location>
        <begin position="1"/>
        <end position="22"/>
    </location>
</feature>
<evidence type="ECO:0000313" key="5">
    <source>
        <dbReference type="EMBL" id="GET31298.1"/>
    </source>
</evidence>
<keyword evidence="4" id="KW-0732">Signal</keyword>
<sequence>MKTKYVVLFVSALMFLVSRCTKDEVTNPVDNNTGNNQDSTVVYKVTNLAFPTAEGYGKFTTGGRGGKVYEVTNLNDAGSGSLRAAVEASGARTVVFRVSGTIYLKSSLTIRHSNITIAGQTAPGDGICIANYPLEIGADQVIIRYIRTRLGDLAGDVNDAIGSRFTKNVIIDHVSASWSVDETMSVYHCDSITVQWCIISESLFNANHPNDADPSQIAPHGFGAIWGSNYSTYHHNLIADNSSRNPRFASGSGYTDFRNNVVYNWGYNSSYGGEKQQVGDSDPNHSFTEINMVANYYKPGPATRPGNISYRIVNPSYRDVKTDYGKWYVADNTMVGNNQVTANNWDGGVQPSGGSGDYSIIKLTSAWPSMPINQQTAEEAYNSVLEQAGCSLPKRDAVDERIIHDVQTGTATYEGVYKQYKEVPDTTKICGIIDSQNDVGGFPTLNSTTPPTDTDHDGMPDAWEQKNGLDPNNPDDRNKIAKDGYTMLEEYINSIK</sequence>
<dbReference type="GO" id="GO:0016829">
    <property type="term" value="F:lyase activity"/>
    <property type="evidence" value="ECO:0007669"/>
    <property type="project" value="UniProtKB-KW"/>
</dbReference>